<dbReference type="RefSeq" id="XP_005644298.1">
    <property type="nucleotide sequence ID" value="XM_005644241.1"/>
</dbReference>
<evidence type="ECO:0000313" key="1">
    <source>
        <dbReference type="EMBL" id="EIE19754.1"/>
    </source>
</evidence>
<dbReference type="EMBL" id="AGSI01000018">
    <property type="protein sequence ID" value="EIE19754.1"/>
    <property type="molecule type" value="Genomic_DNA"/>
</dbReference>
<accession>I0YMY5</accession>
<comment type="caution">
    <text evidence="1">The sequence shown here is derived from an EMBL/GenBank/DDBJ whole genome shotgun (WGS) entry which is preliminary data.</text>
</comment>
<protein>
    <submittedName>
        <fullName evidence="1">Uncharacterized protein</fullName>
    </submittedName>
</protein>
<dbReference type="GeneID" id="17037726"/>
<keyword evidence="2" id="KW-1185">Reference proteome</keyword>
<proteinExistence type="predicted"/>
<evidence type="ECO:0000313" key="2">
    <source>
        <dbReference type="Proteomes" id="UP000007264"/>
    </source>
</evidence>
<organism evidence="1 2">
    <name type="scientific">Coccomyxa subellipsoidea (strain C-169)</name>
    <name type="common">Green microalga</name>
    <dbReference type="NCBI Taxonomy" id="574566"/>
    <lineage>
        <taxon>Eukaryota</taxon>
        <taxon>Viridiplantae</taxon>
        <taxon>Chlorophyta</taxon>
        <taxon>core chlorophytes</taxon>
        <taxon>Trebouxiophyceae</taxon>
        <taxon>Trebouxiophyceae incertae sedis</taxon>
        <taxon>Coccomyxaceae</taxon>
        <taxon>Coccomyxa</taxon>
        <taxon>Coccomyxa subellipsoidea</taxon>
    </lineage>
</organism>
<gene>
    <name evidence="1" type="ORF">COCSUDRAFT_34231</name>
</gene>
<dbReference type="KEGG" id="csl:COCSUDRAFT_34231"/>
<name>I0YMY5_COCSC</name>
<dbReference type="AlphaFoldDB" id="I0YMY5"/>
<sequence>MKECHDKQEIAFHFVEITTVSKSPSSQSQILLSSLISLEETHHSFFRMHSSTTHSSSCQHCLARPHFLSIPSAVPTEQLSAF</sequence>
<reference evidence="1 2" key="1">
    <citation type="journal article" date="2012" name="Genome Biol.">
        <title>The genome of the polar eukaryotic microalga coccomyxa subellipsoidea reveals traits of cold adaptation.</title>
        <authorList>
            <person name="Blanc G."/>
            <person name="Agarkova I."/>
            <person name="Grimwood J."/>
            <person name="Kuo A."/>
            <person name="Brueggeman A."/>
            <person name="Dunigan D."/>
            <person name="Gurnon J."/>
            <person name="Ladunga I."/>
            <person name="Lindquist E."/>
            <person name="Lucas S."/>
            <person name="Pangilinan J."/>
            <person name="Proschold T."/>
            <person name="Salamov A."/>
            <person name="Schmutz J."/>
            <person name="Weeks D."/>
            <person name="Yamada T."/>
            <person name="Claverie J.M."/>
            <person name="Grigoriev I."/>
            <person name="Van Etten J."/>
            <person name="Lomsadze A."/>
            <person name="Borodovsky M."/>
        </authorList>
    </citation>
    <scope>NUCLEOTIDE SEQUENCE [LARGE SCALE GENOMIC DNA]</scope>
    <source>
        <strain evidence="1 2">C-169</strain>
    </source>
</reference>
<dbReference type="Proteomes" id="UP000007264">
    <property type="component" value="Unassembled WGS sequence"/>
</dbReference>